<dbReference type="AlphaFoldDB" id="G0JQ49"/>
<name>G0JQ49_9PROT</name>
<organism evidence="2 3">
    <name type="scientific">Acidithiobacillus ferrivorans SS3</name>
    <dbReference type="NCBI Taxonomy" id="743299"/>
    <lineage>
        <taxon>Bacteria</taxon>
        <taxon>Pseudomonadati</taxon>
        <taxon>Pseudomonadota</taxon>
        <taxon>Acidithiobacillia</taxon>
        <taxon>Acidithiobacillales</taxon>
        <taxon>Acidithiobacillaceae</taxon>
        <taxon>Acidithiobacillus</taxon>
    </lineage>
</organism>
<evidence type="ECO:0008006" key="4">
    <source>
        <dbReference type="Google" id="ProtNLM"/>
    </source>
</evidence>
<evidence type="ECO:0000313" key="3">
    <source>
        <dbReference type="Proteomes" id="UP000009220"/>
    </source>
</evidence>
<accession>G0JQ49</accession>
<protein>
    <recommendedName>
        <fullName evidence="4">Transmembrane protein</fullName>
    </recommendedName>
</protein>
<dbReference type="RefSeq" id="WP_014027561.1">
    <property type="nucleotide sequence ID" value="NC_015942.1"/>
</dbReference>
<dbReference type="KEGG" id="afi:Acife_0048"/>
<evidence type="ECO:0000256" key="1">
    <source>
        <dbReference type="SAM" id="Phobius"/>
    </source>
</evidence>
<gene>
    <name evidence="2" type="ORF">Acife_0048</name>
</gene>
<evidence type="ECO:0000313" key="2">
    <source>
        <dbReference type="EMBL" id="AEM46288.1"/>
    </source>
</evidence>
<dbReference type="Proteomes" id="UP000009220">
    <property type="component" value="Chromosome"/>
</dbReference>
<feature type="transmembrane region" description="Helical" evidence="1">
    <location>
        <begin position="127"/>
        <end position="147"/>
    </location>
</feature>
<proteinExistence type="predicted"/>
<reference evidence="2 3" key="1">
    <citation type="journal article" date="2011" name="J. Bacteriol.">
        <title>Draft genome of the psychrotolerant acidophile Acidithiobacillus ferrivorans SS3.</title>
        <authorList>
            <person name="Liljeqvist M."/>
            <person name="Valdes J."/>
            <person name="Holmes D.S."/>
            <person name="Dopson M."/>
        </authorList>
    </citation>
    <scope>NUCLEOTIDE SEQUENCE [LARGE SCALE GENOMIC DNA]</scope>
    <source>
        <strain evidence="2 3">SS3</strain>
    </source>
</reference>
<dbReference type="HOGENOM" id="CLU_1727386_0_0_6"/>
<keyword evidence="1" id="KW-0472">Membrane</keyword>
<sequence length="151" mass="16958">MPTVNVRNTRNQHYQWHGITFPANGEIKVDALVFRRWKTETLHVYGTYGLEWDENGLQTALEQFKSACFAEFESMGLPAVKASVVTGVFSKGDKHELAIEWIGHKELCSTESEFSSSRMDVRHNNKILIWAAVATVSATIIAAIITVKFGK</sequence>
<keyword evidence="1" id="KW-1133">Transmembrane helix</keyword>
<keyword evidence="1" id="KW-0812">Transmembrane</keyword>
<dbReference type="EMBL" id="CP002985">
    <property type="protein sequence ID" value="AEM46288.1"/>
    <property type="molecule type" value="Genomic_DNA"/>
</dbReference>